<dbReference type="AlphaFoldDB" id="A0A923NJ19"/>
<dbReference type="EMBL" id="JACRYT010000002">
    <property type="protein sequence ID" value="MBC6678810.1"/>
    <property type="molecule type" value="Genomic_DNA"/>
</dbReference>
<feature type="transmembrane region" description="Helical" evidence="6">
    <location>
        <begin position="209"/>
        <end position="230"/>
    </location>
</feature>
<evidence type="ECO:0000313" key="7">
    <source>
        <dbReference type="EMBL" id="MBC6678810.1"/>
    </source>
</evidence>
<dbReference type="PANTHER" id="PTHR32196:SF69">
    <property type="entry name" value="BRANCHED-CHAIN AMINO ACID TRANSPORT SYSTEM, PERMEASE PROTEIN"/>
    <property type="match status" value="1"/>
</dbReference>
<dbReference type="Pfam" id="PF02653">
    <property type="entry name" value="BPD_transp_2"/>
    <property type="match status" value="1"/>
</dbReference>
<dbReference type="GO" id="GO:0005886">
    <property type="term" value="C:plasma membrane"/>
    <property type="evidence" value="ECO:0007669"/>
    <property type="project" value="UniProtKB-SubCell"/>
</dbReference>
<evidence type="ECO:0000313" key="8">
    <source>
        <dbReference type="Proteomes" id="UP000602647"/>
    </source>
</evidence>
<reference evidence="7" key="1">
    <citation type="submission" date="2020-08" db="EMBL/GenBank/DDBJ databases">
        <title>Genome public.</title>
        <authorList>
            <person name="Liu C."/>
            <person name="Sun Q."/>
        </authorList>
    </citation>
    <scope>NUCLEOTIDE SEQUENCE</scope>
    <source>
        <strain evidence="7">BX12</strain>
    </source>
</reference>
<dbReference type="Proteomes" id="UP000602647">
    <property type="component" value="Unassembled WGS sequence"/>
</dbReference>
<keyword evidence="3 6" id="KW-0812">Transmembrane</keyword>
<dbReference type="PANTHER" id="PTHR32196">
    <property type="entry name" value="ABC TRANSPORTER PERMEASE PROTEIN YPHD-RELATED-RELATED"/>
    <property type="match status" value="1"/>
</dbReference>
<proteinExistence type="predicted"/>
<feature type="transmembrane region" description="Helical" evidence="6">
    <location>
        <begin position="183"/>
        <end position="203"/>
    </location>
</feature>
<gene>
    <name evidence="7" type="ORF">H9L42_03090</name>
</gene>
<feature type="transmembrane region" description="Helical" evidence="6">
    <location>
        <begin position="266"/>
        <end position="284"/>
    </location>
</feature>
<accession>A0A923NJ19</accession>
<feature type="transmembrane region" description="Helical" evidence="6">
    <location>
        <begin position="239"/>
        <end position="260"/>
    </location>
</feature>
<feature type="transmembrane region" description="Helical" evidence="6">
    <location>
        <begin position="6"/>
        <end position="27"/>
    </location>
</feature>
<evidence type="ECO:0000256" key="2">
    <source>
        <dbReference type="ARBA" id="ARBA00022475"/>
    </source>
</evidence>
<keyword evidence="8" id="KW-1185">Reference proteome</keyword>
<evidence type="ECO:0000256" key="4">
    <source>
        <dbReference type="ARBA" id="ARBA00022989"/>
    </source>
</evidence>
<comment type="subcellular location">
    <subcellularLocation>
        <location evidence="1">Cell membrane</location>
        <topology evidence="1">Multi-pass membrane protein</topology>
    </subcellularLocation>
</comment>
<keyword evidence="4 6" id="KW-1133">Transmembrane helix</keyword>
<keyword evidence="5 6" id="KW-0472">Membrane</keyword>
<dbReference type="CDD" id="cd06574">
    <property type="entry name" value="TM_PBP1_branched-chain-AA_like"/>
    <property type="match status" value="1"/>
</dbReference>
<feature type="transmembrane region" description="Helical" evidence="6">
    <location>
        <begin position="88"/>
        <end position="112"/>
    </location>
</feature>
<feature type="transmembrane region" description="Helical" evidence="6">
    <location>
        <begin position="132"/>
        <end position="153"/>
    </location>
</feature>
<feature type="transmembrane region" description="Helical" evidence="6">
    <location>
        <begin position="62"/>
        <end position="81"/>
    </location>
</feature>
<name>A0A923NJ19_9FIRM</name>
<dbReference type="GO" id="GO:0022857">
    <property type="term" value="F:transmembrane transporter activity"/>
    <property type="evidence" value="ECO:0007669"/>
    <property type="project" value="InterPro"/>
</dbReference>
<keyword evidence="2" id="KW-1003">Cell membrane</keyword>
<evidence type="ECO:0000256" key="5">
    <source>
        <dbReference type="ARBA" id="ARBA00023136"/>
    </source>
</evidence>
<comment type="caution">
    <text evidence="7">The sequence shown here is derived from an EMBL/GenBank/DDBJ whole genome shotgun (WGS) entry which is preliminary data.</text>
</comment>
<evidence type="ECO:0000256" key="3">
    <source>
        <dbReference type="ARBA" id="ARBA00022692"/>
    </source>
</evidence>
<organism evidence="7 8">
    <name type="scientific">Zhenpiania hominis</name>
    <dbReference type="NCBI Taxonomy" id="2763644"/>
    <lineage>
        <taxon>Bacteria</taxon>
        <taxon>Bacillati</taxon>
        <taxon>Bacillota</taxon>
        <taxon>Clostridia</taxon>
        <taxon>Peptostreptococcales</taxon>
        <taxon>Anaerovoracaceae</taxon>
        <taxon>Zhenpiania</taxon>
    </lineage>
</organism>
<evidence type="ECO:0000256" key="6">
    <source>
        <dbReference type="SAM" id="Phobius"/>
    </source>
</evidence>
<dbReference type="InterPro" id="IPR001851">
    <property type="entry name" value="ABC_transp_permease"/>
</dbReference>
<sequence length="299" mass="30801">MTADAILGSVELGMIYAVLALGVFLSFRTLNTPDLTVDGSIVTGAAASAMLCSMGVNPLIGLAAAFAGGACAGAITALLNTKLKIQPLLAGILVMLGVYSINLRIMGGRANLPLTTSDTLYSKAAEVFPAEWASMIVGVIVLALIIAIFFFFLKTRVGFALRATGDNEDMVRASGISSDNMKLLGLSVSNGFVGLSGGLLAQYQGYSDIGMGTGMVVIGLASVIIGEVIFGTSNLLRRLIAVALGAIVYRIILAIALTFGMQASDMKLVSAIIVIIALSLGVLGESFSLRKKKRGAGNA</sequence>
<dbReference type="RefSeq" id="WP_187302154.1">
    <property type="nucleotide sequence ID" value="NZ_JACRYT010000002.1"/>
</dbReference>
<protein>
    <submittedName>
        <fullName evidence="7">ABC transporter permease</fullName>
    </submittedName>
</protein>
<evidence type="ECO:0000256" key="1">
    <source>
        <dbReference type="ARBA" id="ARBA00004651"/>
    </source>
</evidence>